<evidence type="ECO:0000256" key="1">
    <source>
        <dbReference type="SAM" id="MobiDB-lite"/>
    </source>
</evidence>
<dbReference type="RefSeq" id="WP_197447220.1">
    <property type="nucleotide sequence ID" value="NZ_CP036429.1"/>
</dbReference>
<evidence type="ECO:0000313" key="2">
    <source>
        <dbReference type="EMBL" id="QDV39526.1"/>
    </source>
</evidence>
<feature type="region of interest" description="Disordered" evidence="1">
    <location>
        <begin position="100"/>
        <end position="135"/>
    </location>
</feature>
<feature type="compositionally biased region" description="Low complexity" evidence="1">
    <location>
        <begin position="25"/>
        <end position="43"/>
    </location>
</feature>
<protein>
    <submittedName>
        <fullName evidence="2">Uncharacterized protein</fullName>
    </submittedName>
</protein>
<proteinExistence type="predicted"/>
<sequence>MDRGADAPRVSASFDFSEGEGLGAGFAELPSSRTRPTSWSPGSAPASELGTDGTGYLLQGHNRSDDVFMFLKRSLGAADGVVPGQAYEVRFTIRFASDAPSGVRDRRLARRVGHPEGRPGAEEPVAVPQDDGSLG</sequence>
<accession>A0A518HFF8</accession>
<dbReference type="Proteomes" id="UP000317835">
    <property type="component" value="Plasmid pElP_3"/>
</dbReference>
<geneLocation type="plasmid" evidence="3">
    <name>pelp_3</name>
</geneLocation>
<keyword evidence="3" id="KW-1185">Reference proteome</keyword>
<keyword evidence="2" id="KW-0614">Plasmid</keyword>
<evidence type="ECO:0000313" key="3">
    <source>
        <dbReference type="Proteomes" id="UP000317835"/>
    </source>
</evidence>
<reference evidence="2 3" key="1">
    <citation type="submission" date="2019-02" db="EMBL/GenBank/DDBJ databases">
        <title>Deep-cultivation of Planctomycetes and their phenomic and genomic characterization uncovers novel biology.</title>
        <authorList>
            <person name="Wiegand S."/>
            <person name="Jogler M."/>
            <person name="Boedeker C."/>
            <person name="Pinto D."/>
            <person name="Vollmers J."/>
            <person name="Rivas-Marin E."/>
            <person name="Kohn T."/>
            <person name="Peeters S.H."/>
            <person name="Heuer A."/>
            <person name="Rast P."/>
            <person name="Oberbeckmann S."/>
            <person name="Bunk B."/>
            <person name="Jeske O."/>
            <person name="Meyerdierks A."/>
            <person name="Storesund J.E."/>
            <person name="Kallscheuer N."/>
            <person name="Luecker S."/>
            <person name="Lage O.M."/>
            <person name="Pohl T."/>
            <person name="Merkel B.J."/>
            <person name="Hornburger P."/>
            <person name="Mueller R.-W."/>
            <person name="Bruemmer F."/>
            <person name="Labrenz M."/>
            <person name="Spormann A.M."/>
            <person name="Op den Camp H."/>
            <person name="Overmann J."/>
            <person name="Amann R."/>
            <person name="Jetten M.S.M."/>
            <person name="Mascher T."/>
            <person name="Medema M.H."/>
            <person name="Devos D.P."/>
            <person name="Kaster A.-K."/>
            <person name="Ovreas L."/>
            <person name="Rohde M."/>
            <person name="Galperin M.Y."/>
            <person name="Jogler C."/>
        </authorList>
    </citation>
    <scope>NUCLEOTIDE SEQUENCE [LARGE SCALE GENOMIC DNA]</scope>
    <source>
        <strain evidence="2 3">ElP</strain>
        <plasmid evidence="3">pelp_3</plasmid>
    </source>
</reference>
<feature type="region of interest" description="Disordered" evidence="1">
    <location>
        <begin position="1"/>
        <end position="58"/>
    </location>
</feature>
<name>A0A518HFF8_9BACT</name>
<organism evidence="2 3">
    <name type="scientific">Tautonia plasticadhaerens</name>
    <dbReference type="NCBI Taxonomy" id="2527974"/>
    <lineage>
        <taxon>Bacteria</taxon>
        <taxon>Pseudomonadati</taxon>
        <taxon>Planctomycetota</taxon>
        <taxon>Planctomycetia</taxon>
        <taxon>Isosphaerales</taxon>
        <taxon>Isosphaeraceae</taxon>
        <taxon>Tautonia</taxon>
    </lineage>
</organism>
<gene>
    <name evidence="2" type="ORF">ElP_74950</name>
</gene>
<dbReference type="EMBL" id="CP036429">
    <property type="protein sequence ID" value="QDV39526.1"/>
    <property type="molecule type" value="Genomic_DNA"/>
</dbReference>
<dbReference type="KEGG" id="tpla:ElP_74950"/>
<dbReference type="AlphaFoldDB" id="A0A518HFF8"/>